<keyword evidence="2" id="KW-1133">Transmembrane helix</keyword>
<name>A0A8D2IGQ9_VARKO</name>
<dbReference type="InterPro" id="IPR026801">
    <property type="entry name" value="TMEM160"/>
</dbReference>
<dbReference type="Proteomes" id="UP000694545">
    <property type="component" value="Unplaced"/>
</dbReference>
<protein>
    <submittedName>
        <fullName evidence="3">Transmembrane protein 160</fullName>
    </submittedName>
</protein>
<evidence type="ECO:0000256" key="1">
    <source>
        <dbReference type="SAM" id="MobiDB-lite"/>
    </source>
</evidence>
<keyword evidence="2" id="KW-0472">Membrane</keyword>
<dbReference type="AlphaFoldDB" id="A0A8D2IGQ9"/>
<reference evidence="3" key="2">
    <citation type="submission" date="2025-09" db="UniProtKB">
        <authorList>
            <consortium name="Ensembl"/>
        </authorList>
    </citation>
    <scope>IDENTIFICATION</scope>
</reference>
<evidence type="ECO:0000313" key="4">
    <source>
        <dbReference type="Proteomes" id="UP000694545"/>
    </source>
</evidence>
<proteinExistence type="predicted"/>
<dbReference type="PANTHER" id="PTHR16236:SF0">
    <property type="entry name" value="TRANSMEMBRANE PROTEIN 160"/>
    <property type="match status" value="1"/>
</dbReference>
<keyword evidence="4" id="KW-1185">Reference proteome</keyword>
<dbReference type="OMA" id="WWSRAMA"/>
<evidence type="ECO:0000313" key="3">
    <source>
        <dbReference type="Ensembl" id="ENSVKKP00000000176.1"/>
    </source>
</evidence>
<keyword evidence="2" id="KW-0812">Transmembrane</keyword>
<sequence length="196" mass="21201">MQQASFRSQRRNYKSQNAHLPRRGGHTSKRNGQAGASANRARKGGLPRPAPGAGSGRGLGPPAISELDRADAAFLRKAHETGFLSWFRNGLLATGIGVISYVQSDMGREAAYGFFILGGICVSYGGISYLASLFLLRRTMLLTFSAALPSCAAVTTVVLFWLCAVSLYIGRLEVEIIQDDNDKCQDKKKEDGKSEK</sequence>
<dbReference type="Ensembl" id="ENSVKKT00000000183.1">
    <property type="protein sequence ID" value="ENSVKKP00000000176.1"/>
    <property type="gene ID" value="ENSVKKG00000000158.1"/>
</dbReference>
<dbReference type="PANTHER" id="PTHR16236">
    <property type="entry name" value="TRANSMEMBRANE PROTEIN 160"/>
    <property type="match status" value="1"/>
</dbReference>
<reference evidence="3" key="1">
    <citation type="submission" date="2025-08" db="UniProtKB">
        <authorList>
            <consortium name="Ensembl"/>
        </authorList>
    </citation>
    <scope>IDENTIFICATION</scope>
</reference>
<organism evidence="3 4">
    <name type="scientific">Varanus komodoensis</name>
    <name type="common">Komodo dragon</name>
    <dbReference type="NCBI Taxonomy" id="61221"/>
    <lineage>
        <taxon>Eukaryota</taxon>
        <taxon>Metazoa</taxon>
        <taxon>Chordata</taxon>
        <taxon>Craniata</taxon>
        <taxon>Vertebrata</taxon>
        <taxon>Euteleostomi</taxon>
        <taxon>Lepidosauria</taxon>
        <taxon>Squamata</taxon>
        <taxon>Bifurcata</taxon>
        <taxon>Unidentata</taxon>
        <taxon>Episquamata</taxon>
        <taxon>Toxicofera</taxon>
        <taxon>Anguimorpha</taxon>
        <taxon>Paleoanguimorpha</taxon>
        <taxon>Varanoidea</taxon>
        <taxon>Varanidae</taxon>
        <taxon>Varanus</taxon>
    </lineage>
</organism>
<feature type="transmembrane region" description="Helical" evidence="2">
    <location>
        <begin position="110"/>
        <end position="136"/>
    </location>
</feature>
<feature type="transmembrane region" description="Helical" evidence="2">
    <location>
        <begin position="148"/>
        <end position="169"/>
    </location>
</feature>
<feature type="compositionally biased region" description="Basic residues" evidence="1">
    <location>
        <begin position="20"/>
        <end position="29"/>
    </location>
</feature>
<evidence type="ECO:0000256" key="2">
    <source>
        <dbReference type="SAM" id="Phobius"/>
    </source>
</evidence>
<accession>A0A8D2IGQ9</accession>
<feature type="transmembrane region" description="Helical" evidence="2">
    <location>
        <begin position="86"/>
        <end position="104"/>
    </location>
</feature>
<feature type="region of interest" description="Disordered" evidence="1">
    <location>
        <begin position="1"/>
        <end position="59"/>
    </location>
</feature>